<proteinExistence type="predicted"/>
<feature type="non-terminal residue" evidence="1">
    <location>
        <position position="68"/>
    </location>
</feature>
<keyword evidence="2" id="KW-1185">Reference proteome</keyword>
<dbReference type="Proteomes" id="UP000322245">
    <property type="component" value="Unassembled WGS sequence"/>
</dbReference>
<dbReference type="EMBL" id="NIDF01000148">
    <property type="protein sequence ID" value="TYJ52213.1"/>
    <property type="molecule type" value="Genomic_DNA"/>
</dbReference>
<organism evidence="1 2">
    <name type="scientific">Cryptococcus floricola</name>
    <dbReference type="NCBI Taxonomy" id="2591691"/>
    <lineage>
        <taxon>Eukaryota</taxon>
        <taxon>Fungi</taxon>
        <taxon>Dikarya</taxon>
        <taxon>Basidiomycota</taxon>
        <taxon>Agaricomycotina</taxon>
        <taxon>Tremellomycetes</taxon>
        <taxon>Tremellales</taxon>
        <taxon>Cryptococcaceae</taxon>
        <taxon>Cryptococcus</taxon>
    </lineage>
</organism>
<dbReference type="AlphaFoldDB" id="A0A5D3AQ41"/>
<sequence>MSDNSGVFPGFPSPSPITYTNTTSDANNALGFQLYDNSGLFPTYFTPSAITYTTTTNNTPSDGNAFGL</sequence>
<comment type="caution">
    <text evidence="1">The sequence shown here is derived from an EMBL/GenBank/DDBJ whole genome shotgun (WGS) entry which is preliminary data.</text>
</comment>
<reference evidence="1 2" key="1">
    <citation type="submission" date="2017-05" db="EMBL/GenBank/DDBJ databases">
        <title>The Genome Sequence of Tsuchiyaea wingfieldii DSM 27421.</title>
        <authorList>
            <person name="Cuomo C."/>
            <person name="Passer A."/>
            <person name="Billmyre B."/>
            <person name="Heitman J."/>
        </authorList>
    </citation>
    <scope>NUCLEOTIDE SEQUENCE [LARGE SCALE GENOMIC DNA]</scope>
    <source>
        <strain evidence="1 2">DSM 27421</strain>
    </source>
</reference>
<evidence type="ECO:0000313" key="2">
    <source>
        <dbReference type="Proteomes" id="UP000322245"/>
    </source>
</evidence>
<gene>
    <name evidence="1" type="ORF">B9479_007172</name>
</gene>
<accession>A0A5D3AQ41</accession>
<name>A0A5D3AQ41_9TREE</name>
<protein>
    <submittedName>
        <fullName evidence="1">Uncharacterized protein</fullName>
    </submittedName>
</protein>
<evidence type="ECO:0000313" key="1">
    <source>
        <dbReference type="EMBL" id="TYJ52213.1"/>
    </source>
</evidence>